<reference evidence="4" key="2">
    <citation type="submission" date="2015-11" db="EMBL/GenBank/DDBJ databases">
        <authorList>
            <person name="Wolfe B.E."/>
        </authorList>
    </citation>
    <scope>NUCLEOTIDE SEQUENCE</scope>
    <source>
        <strain evidence="4">738_7</strain>
    </source>
</reference>
<dbReference type="NCBIfam" id="TIGR03558">
    <property type="entry name" value="oxido_grp_1"/>
    <property type="match status" value="1"/>
</dbReference>
<dbReference type="AlphaFoldDB" id="A0A1E5TGF6"/>
<evidence type="ECO:0000313" key="5">
    <source>
        <dbReference type="Proteomes" id="UP000095464"/>
    </source>
</evidence>
<protein>
    <submittedName>
        <fullName evidence="3 4">Oxidoreductase</fullName>
        <ecNumber evidence="3">1.-.-.-</ecNumber>
    </submittedName>
</protein>
<organism evidence="3 6">
    <name type="scientific">Staphylococcus equorum</name>
    <dbReference type="NCBI Taxonomy" id="246432"/>
    <lineage>
        <taxon>Bacteria</taxon>
        <taxon>Bacillati</taxon>
        <taxon>Bacillota</taxon>
        <taxon>Bacilli</taxon>
        <taxon>Bacillales</taxon>
        <taxon>Staphylococcaceae</taxon>
        <taxon>Staphylococcus</taxon>
    </lineage>
</organism>
<name>A0A1E5TGF6_9STAP</name>
<dbReference type="InterPro" id="IPR050766">
    <property type="entry name" value="Bact_Lucif_Oxidored"/>
</dbReference>
<dbReference type="InterPro" id="IPR011251">
    <property type="entry name" value="Luciferase-like_dom"/>
</dbReference>
<dbReference type="EC" id="1.-.-.-" evidence="3"/>
<proteinExistence type="predicted"/>
<evidence type="ECO:0000256" key="1">
    <source>
        <dbReference type="ARBA" id="ARBA00007789"/>
    </source>
</evidence>
<sequence>MTAISILDQSPIDKNETVNDGIARTVELAQLADKLNYTRYFVAEHHNIEEVAGTSPEILVTHILNHTKNIRVGSGGVMLQHYSPFKVIEQFHFISHLAPGRVDLGIGKAPGGFPLATQALQTELKSPQTSFNDKFHLLNQFNNGDFSANEDYGQLKTTIRNNEISTPQIYLLGGSESSAQFAATEKVGFIYAFFINSNIETLQQALKDYKQQFPEGRVIVGVAAVVSENKEEQALVKEGSTNYALHFDDGRKITVNTKEQVETFKKQSDEDFEVEEKQIDVFNGSADEIKQQLNQLNRDGNIDEFMLHMPVQNHKLRIKTVDQLAITNNKEKQKEGVL</sequence>
<dbReference type="InterPro" id="IPR036661">
    <property type="entry name" value="Luciferase-like_sf"/>
</dbReference>
<comment type="similarity">
    <text evidence="1">To bacterial alkanal monooxygenase alpha and beta chains.</text>
</comment>
<dbReference type="InterPro" id="IPR019949">
    <property type="entry name" value="CmoO-like"/>
</dbReference>
<dbReference type="Proteomes" id="UP001152422">
    <property type="component" value="Unassembled WGS sequence"/>
</dbReference>
<evidence type="ECO:0000313" key="6">
    <source>
        <dbReference type="Proteomes" id="UP001152422"/>
    </source>
</evidence>
<evidence type="ECO:0000259" key="2">
    <source>
        <dbReference type="Pfam" id="PF00296"/>
    </source>
</evidence>
<feature type="domain" description="Luciferase-like" evidence="2">
    <location>
        <begin position="18"/>
        <end position="232"/>
    </location>
</feature>
<dbReference type="PANTHER" id="PTHR30137">
    <property type="entry name" value="LUCIFERASE-LIKE MONOOXYGENASE"/>
    <property type="match status" value="1"/>
</dbReference>
<accession>A0A1E5TGF6</accession>
<dbReference type="Pfam" id="PF00296">
    <property type="entry name" value="Bac_luciferase"/>
    <property type="match status" value="1"/>
</dbReference>
<dbReference type="EMBL" id="LNPX01000051">
    <property type="protein sequence ID" value="OEK52105.1"/>
    <property type="molecule type" value="Genomic_DNA"/>
</dbReference>
<keyword evidence="3" id="KW-0560">Oxidoreductase</keyword>
<dbReference type="GO" id="GO:0005829">
    <property type="term" value="C:cytosol"/>
    <property type="evidence" value="ECO:0007669"/>
    <property type="project" value="TreeGrafter"/>
</dbReference>
<dbReference type="Proteomes" id="UP000095464">
    <property type="component" value="Unassembled WGS sequence"/>
</dbReference>
<gene>
    <name evidence="4" type="ORF">ASS94_12080</name>
    <name evidence="3" type="ORF">M4L89_05575</name>
</gene>
<dbReference type="PANTHER" id="PTHR30137:SF20">
    <property type="entry name" value="N-ACETYL-S-ALKYLCYSTEINE MONOOXYGENASE"/>
    <property type="match status" value="1"/>
</dbReference>
<evidence type="ECO:0000313" key="3">
    <source>
        <dbReference type="EMBL" id="MDG0845688.1"/>
    </source>
</evidence>
<dbReference type="Gene3D" id="3.20.20.30">
    <property type="entry name" value="Luciferase-like domain"/>
    <property type="match status" value="1"/>
</dbReference>
<evidence type="ECO:0000313" key="4">
    <source>
        <dbReference type="EMBL" id="OEK52105.1"/>
    </source>
</evidence>
<keyword evidence="6" id="KW-1185">Reference proteome</keyword>
<dbReference type="EMBL" id="JAMBQA010000002">
    <property type="protein sequence ID" value="MDG0845688.1"/>
    <property type="molecule type" value="Genomic_DNA"/>
</dbReference>
<dbReference type="GeneID" id="69845092"/>
<comment type="caution">
    <text evidence="3">The sequence shown here is derived from an EMBL/GenBank/DDBJ whole genome shotgun (WGS) entry which is preliminary data.</text>
</comment>
<dbReference type="GO" id="GO:0016705">
    <property type="term" value="F:oxidoreductase activity, acting on paired donors, with incorporation or reduction of molecular oxygen"/>
    <property type="evidence" value="ECO:0007669"/>
    <property type="project" value="InterPro"/>
</dbReference>
<reference evidence="3" key="3">
    <citation type="submission" date="2022-05" db="EMBL/GenBank/DDBJ databases">
        <title>Comparative genomics of Staphylococcus equorum isolates.</title>
        <authorList>
            <person name="Luelf R.H."/>
        </authorList>
    </citation>
    <scope>NUCLEOTIDE SEQUENCE</scope>
    <source>
        <strain evidence="3">TMW 2.2497</strain>
    </source>
</reference>
<dbReference type="RefSeq" id="WP_021338499.1">
    <property type="nucleotide sequence ID" value="NZ_CP013114.1"/>
</dbReference>
<dbReference type="SUPFAM" id="SSF51679">
    <property type="entry name" value="Bacterial luciferase-like"/>
    <property type="match status" value="1"/>
</dbReference>
<dbReference type="KEGG" id="seqo:SE1039_20530"/>
<reference evidence="5" key="1">
    <citation type="submission" date="2015-11" db="EMBL/GenBank/DDBJ databases">
        <title>Genomic diversity of Staphylococcus saprophyticus strains from urinary tract infections, animal surfaces, and fermented foods.</title>
        <authorList>
            <person name="Wolfe B.E."/>
        </authorList>
    </citation>
    <scope>NUCLEOTIDE SEQUENCE [LARGE SCALE GENOMIC DNA]</scope>
    <source>
        <strain evidence="5">738_7</strain>
    </source>
</reference>